<feature type="domain" description="SGNH hydrolase-type esterase" evidence="2">
    <location>
        <begin position="44"/>
        <end position="206"/>
    </location>
</feature>
<feature type="signal peptide" evidence="1">
    <location>
        <begin position="1"/>
        <end position="18"/>
    </location>
</feature>
<dbReference type="SUPFAM" id="SSF52266">
    <property type="entry name" value="SGNH hydrolase"/>
    <property type="match status" value="1"/>
</dbReference>
<organism evidence="3 4">
    <name type="scientific">Halpernia humi</name>
    <dbReference type="NCBI Taxonomy" id="493375"/>
    <lineage>
        <taxon>Bacteria</taxon>
        <taxon>Pseudomonadati</taxon>
        <taxon>Bacteroidota</taxon>
        <taxon>Flavobacteriia</taxon>
        <taxon>Flavobacteriales</taxon>
        <taxon>Weeksellaceae</taxon>
        <taxon>Chryseobacterium group</taxon>
        <taxon>Halpernia</taxon>
    </lineage>
</organism>
<reference evidence="4" key="1">
    <citation type="submission" date="2016-10" db="EMBL/GenBank/DDBJ databases">
        <authorList>
            <person name="Varghese N."/>
            <person name="Submissions S."/>
        </authorList>
    </citation>
    <scope>NUCLEOTIDE SEQUENCE [LARGE SCALE GENOMIC DNA]</scope>
    <source>
        <strain evidence="4">DSM 21580</strain>
    </source>
</reference>
<dbReference type="RefSeq" id="WP_103913897.1">
    <property type="nucleotide sequence ID" value="NZ_FNUS01000004.1"/>
</dbReference>
<dbReference type="OrthoDB" id="9794725at2"/>
<keyword evidence="4" id="KW-1185">Reference proteome</keyword>
<dbReference type="CDD" id="cd04501">
    <property type="entry name" value="SGNH_hydrolase_like_4"/>
    <property type="match status" value="1"/>
</dbReference>
<dbReference type="Gene3D" id="3.40.50.1110">
    <property type="entry name" value="SGNH hydrolase"/>
    <property type="match status" value="1"/>
</dbReference>
<dbReference type="Pfam" id="PF13472">
    <property type="entry name" value="Lipase_GDSL_2"/>
    <property type="match status" value="1"/>
</dbReference>
<gene>
    <name evidence="3" type="ORF">SAMN05421847_2016</name>
</gene>
<dbReference type="PANTHER" id="PTHR30383">
    <property type="entry name" value="THIOESTERASE 1/PROTEASE 1/LYSOPHOSPHOLIPASE L1"/>
    <property type="match status" value="1"/>
</dbReference>
<protein>
    <submittedName>
        <fullName evidence="3">Lysophospholipase L1</fullName>
    </submittedName>
</protein>
<dbReference type="EMBL" id="FNUS01000004">
    <property type="protein sequence ID" value="SEG31838.1"/>
    <property type="molecule type" value="Genomic_DNA"/>
</dbReference>
<name>A0A1H5Z640_9FLAO</name>
<dbReference type="InterPro" id="IPR013830">
    <property type="entry name" value="SGNH_hydro"/>
</dbReference>
<dbReference type="AlphaFoldDB" id="A0A1H5Z640"/>
<evidence type="ECO:0000313" key="4">
    <source>
        <dbReference type="Proteomes" id="UP000236738"/>
    </source>
</evidence>
<dbReference type="InterPro" id="IPR036514">
    <property type="entry name" value="SGNH_hydro_sf"/>
</dbReference>
<accession>A0A1H5Z640</accession>
<proteinExistence type="predicted"/>
<dbReference type="Proteomes" id="UP000236738">
    <property type="component" value="Unassembled WGS sequence"/>
</dbReference>
<feature type="chain" id="PRO_5009291256" evidence="1">
    <location>
        <begin position="19"/>
        <end position="217"/>
    </location>
</feature>
<evidence type="ECO:0000313" key="3">
    <source>
        <dbReference type="EMBL" id="SEG31838.1"/>
    </source>
</evidence>
<sequence length="217" mass="24963">MKKLLLSLFTILSLPMFAQNSFANYEKYEAENLALKNKTIHFLFLGDSITEFWKLKDPDFFSKNNYVNRGISGQTTSQMVLRFQQDVINLKPKNLIILAGTNDIAENTGPISNENILDNIKSMVEIAKCNHIKVTLCSVLPAYDFNWKKGLNPAPKILALNSLLKKYAQEHNLNYVDYHSEMKDDRNGLDPIYTEDEVHPNAKGYQKMEEILRPFLK</sequence>
<evidence type="ECO:0000259" key="2">
    <source>
        <dbReference type="Pfam" id="PF13472"/>
    </source>
</evidence>
<dbReference type="GO" id="GO:0004622">
    <property type="term" value="F:phosphatidylcholine lysophospholipase activity"/>
    <property type="evidence" value="ECO:0007669"/>
    <property type="project" value="TreeGrafter"/>
</dbReference>
<evidence type="ECO:0000256" key="1">
    <source>
        <dbReference type="SAM" id="SignalP"/>
    </source>
</evidence>
<dbReference type="PANTHER" id="PTHR30383:SF5">
    <property type="entry name" value="SGNH HYDROLASE-TYPE ESTERASE DOMAIN-CONTAINING PROTEIN"/>
    <property type="match status" value="1"/>
</dbReference>
<keyword evidence="1" id="KW-0732">Signal</keyword>
<dbReference type="InterPro" id="IPR051532">
    <property type="entry name" value="Ester_Hydrolysis_Enzymes"/>
</dbReference>